<keyword evidence="3 6" id="KW-1133">Transmembrane helix</keyword>
<dbReference type="Pfam" id="PF00520">
    <property type="entry name" value="Ion_trans"/>
    <property type="match status" value="1"/>
</dbReference>
<evidence type="ECO:0000256" key="4">
    <source>
        <dbReference type="ARBA" id="ARBA00023136"/>
    </source>
</evidence>
<sequence>MEQEVLEKVLDASWYVFKQQVIQSIHAVSTLPLDSKDSVSECGTGANLSQIWSRGVSPDMYIIDHNSLAPSDFREDIREEQMLRRITSQSQGSAAHVADREQAPYLRSRLADAGKEHARAIRRRLRLRLGVISASKCVTGKSLHEAVSALGLTRYSLQEVSALVNHLACFINLRFDKEKKDKLAAVIEDDNVGRAVWEWPPLKETHMAATASWMELDHPKRPPGSLVPAQALMQILLAEDGDVHRRIFGPSLPAFRAIREVLLAGDTNRLVAELTFVRLNDLAAPPDPTPPLLFVEGMITWVIIANAVMMGIQMDPEYSDWGGFFWCELAFTSLLLLEVAIRFMILGWRQFFCGQQVFWNLFDLFLLGCALTDVTKEAITEASHALNGSSLLRLCRLVRLVRIIKAFRLKFMGELRLMVKGLVAGLRTLSLAFTLLFVVLYVISGFATMSIGTSKQTAALGLEPYFRTLPDSMFTAFRCFTGECVNDSGQPLHSLLAAEFGVPFVAGYVASYMLVSMGIFNVILAVYVDITMKAAKENEALTAEQHSRESIRIARVTRELLKKFAAAFRMFQDFDDSTHPCLFQRLDTSMFTDDQIQENIAITKELFLLVIQDRGVQALMDDLELPRDRANLFEIIDADGSGTLQVVELVQGLLKIRGEVSKSDTVASYLATKSLQETINFFKEDLSRQFAELRSELQQRNQYLERQAAAVRSISQMSGIFNSKSPDFSNKVNSEPTSSQALCRGPSSAYLGPAAPIPSGETEPTEHGGHPAIEQLKPTVKPEVPEEVDVAPPQPLQANPEEMDRRARS</sequence>
<reference evidence="8" key="1">
    <citation type="submission" date="2022-10" db="EMBL/GenBank/DDBJ databases">
        <authorList>
            <person name="Chen Y."/>
            <person name="Dougan E. K."/>
            <person name="Chan C."/>
            <person name="Rhodes N."/>
            <person name="Thang M."/>
        </authorList>
    </citation>
    <scope>NUCLEOTIDE SEQUENCE</scope>
</reference>
<comment type="caution">
    <text evidence="8">The sequence shown here is derived from an EMBL/GenBank/DDBJ whole genome shotgun (WGS) entry which is preliminary data.</text>
</comment>
<dbReference type="PROSITE" id="PS50222">
    <property type="entry name" value="EF_HAND_2"/>
    <property type="match status" value="1"/>
</dbReference>
<feature type="transmembrane region" description="Helical" evidence="6">
    <location>
        <begin position="324"/>
        <end position="345"/>
    </location>
</feature>
<feature type="transmembrane region" description="Helical" evidence="6">
    <location>
        <begin position="417"/>
        <end position="443"/>
    </location>
</feature>
<feature type="transmembrane region" description="Helical" evidence="6">
    <location>
        <begin position="292"/>
        <end position="312"/>
    </location>
</feature>
<dbReference type="EMBL" id="CAMXCT010000556">
    <property type="protein sequence ID" value="CAI3980363.1"/>
    <property type="molecule type" value="Genomic_DNA"/>
</dbReference>
<dbReference type="SUPFAM" id="SSF81324">
    <property type="entry name" value="Voltage-gated potassium channels"/>
    <property type="match status" value="1"/>
</dbReference>
<organism evidence="8">
    <name type="scientific">Cladocopium goreaui</name>
    <dbReference type="NCBI Taxonomy" id="2562237"/>
    <lineage>
        <taxon>Eukaryota</taxon>
        <taxon>Sar</taxon>
        <taxon>Alveolata</taxon>
        <taxon>Dinophyceae</taxon>
        <taxon>Suessiales</taxon>
        <taxon>Symbiodiniaceae</taxon>
        <taxon>Cladocopium</taxon>
    </lineage>
</organism>
<name>A0A9P1BY09_9DINO</name>
<feature type="transmembrane region" description="Helical" evidence="6">
    <location>
        <begin position="505"/>
        <end position="528"/>
    </location>
</feature>
<dbReference type="EMBL" id="CAMXCT020000556">
    <property type="protein sequence ID" value="CAL1133738.1"/>
    <property type="molecule type" value="Genomic_DNA"/>
</dbReference>
<comment type="subcellular location">
    <subcellularLocation>
        <location evidence="1">Membrane</location>
        <topology evidence="1">Multi-pass membrane protein</topology>
    </subcellularLocation>
</comment>
<dbReference type="AlphaFoldDB" id="A0A9P1BY09"/>
<dbReference type="PANTHER" id="PTHR10037:SF62">
    <property type="entry name" value="SODIUM CHANNEL PROTEIN 60E"/>
    <property type="match status" value="1"/>
</dbReference>
<evidence type="ECO:0000313" key="8">
    <source>
        <dbReference type="EMBL" id="CAI3980363.1"/>
    </source>
</evidence>
<dbReference type="EMBL" id="CAMXCT030000556">
    <property type="protein sequence ID" value="CAL4767675.1"/>
    <property type="molecule type" value="Genomic_DNA"/>
</dbReference>
<proteinExistence type="predicted"/>
<keyword evidence="10" id="KW-1185">Reference proteome</keyword>
<evidence type="ECO:0000313" key="10">
    <source>
        <dbReference type="Proteomes" id="UP001152797"/>
    </source>
</evidence>
<dbReference type="GO" id="GO:0001518">
    <property type="term" value="C:voltage-gated sodium channel complex"/>
    <property type="evidence" value="ECO:0007669"/>
    <property type="project" value="TreeGrafter"/>
</dbReference>
<accession>A0A9P1BY09</accession>
<evidence type="ECO:0000256" key="5">
    <source>
        <dbReference type="SAM" id="MobiDB-lite"/>
    </source>
</evidence>
<keyword evidence="2 6" id="KW-0812">Transmembrane</keyword>
<dbReference type="Gene3D" id="1.20.120.350">
    <property type="entry name" value="Voltage-gated potassium channels. Chain C"/>
    <property type="match status" value="1"/>
</dbReference>
<feature type="region of interest" description="Disordered" evidence="5">
    <location>
        <begin position="723"/>
        <end position="809"/>
    </location>
</feature>
<dbReference type="GO" id="GO:0005248">
    <property type="term" value="F:voltage-gated sodium channel activity"/>
    <property type="evidence" value="ECO:0007669"/>
    <property type="project" value="TreeGrafter"/>
</dbReference>
<dbReference type="InterPro" id="IPR002048">
    <property type="entry name" value="EF_hand_dom"/>
</dbReference>
<protein>
    <submittedName>
        <fullName evidence="9">Voltage-dependent L-type calcium channel subunit alpha-1C</fullName>
    </submittedName>
</protein>
<feature type="domain" description="EF-hand" evidence="7">
    <location>
        <begin position="624"/>
        <end position="659"/>
    </location>
</feature>
<reference evidence="9 10" key="2">
    <citation type="submission" date="2024-05" db="EMBL/GenBank/DDBJ databases">
        <authorList>
            <person name="Chen Y."/>
            <person name="Shah S."/>
            <person name="Dougan E. K."/>
            <person name="Thang M."/>
            <person name="Chan C."/>
        </authorList>
    </citation>
    <scope>NUCLEOTIDE SEQUENCE [LARGE SCALE GENOMIC DNA]</scope>
</reference>
<evidence type="ECO:0000313" key="9">
    <source>
        <dbReference type="EMBL" id="CAL4767675.1"/>
    </source>
</evidence>
<dbReference type="InterPro" id="IPR005821">
    <property type="entry name" value="Ion_trans_dom"/>
</dbReference>
<keyword evidence="4 6" id="KW-0472">Membrane</keyword>
<dbReference type="Proteomes" id="UP001152797">
    <property type="component" value="Unassembled WGS sequence"/>
</dbReference>
<dbReference type="Gene3D" id="1.10.287.70">
    <property type="match status" value="1"/>
</dbReference>
<dbReference type="InterPro" id="IPR027359">
    <property type="entry name" value="Volt_channel_dom_sf"/>
</dbReference>
<gene>
    <name evidence="8" type="ORF">C1SCF055_LOCUS8242</name>
</gene>
<evidence type="ECO:0000256" key="2">
    <source>
        <dbReference type="ARBA" id="ARBA00022692"/>
    </source>
</evidence>
<evidence type="ECO:0000256" key="1">
    <source>
        <dbReference type="ARBA" id="ARBA00004141"/>
    </source>
</evidence>
<evidence type="ECO:0000256" key="3">
    <source>
        <dbReference type="ARBA" id="ARBA00022989"/>
    </source>
</evidence>
<evidence type="ECO:0000259" key="7">
    <source>
        <dbReference type="PROSITE" id="PS50222"/>
    </source>
</evidence>
<dbReference type="InterPro" id="IPR018247">
    <property type="entry name" value="EF_Hand_1_Ca_BS"/>
</dbReference>
<evidence type="ECO:0000256" key="6">
    <source>
        <dbReference type="SAM" id="Phobius"/>
    </source>
</evidence>
<dbReference type="InterPro" id="IPR043203">
    <property type="entry name" value="VGCC_Ca_Na"/>
</dbReference>
<dbReference type="PANTHER" id="PTHR10037">
    <property type="entry name" value="VOLTAGE-GATED CATION CHANNEL CALCIUM AND SODIUM"/>
    <property type="match status" value="1"/>
</dbReference>
<dbReference type="GO" id="GO:0005509">
    <property type="term" value="F:calcium ion binding"/>
    <property type="evidence" value="ECO:0007669"/>
    <property type="project" value="InterPro"/>
</dbReference>
<dbReference type="PROSITE" id="PS00018">
    <property type="entry name" value="EF_HAND_1"/>
    <property type="match status" value="1"/>
</dbReference>
<feature type="compositionally biased region" description="Polar residues" evidence="5">
    <location>
        <begin position="723"/>
        <end position="741"/>
    </location>
</feature>